<keyword evidence="3" id="KW-1185">Reference proteome</keyword>
<feature type="transmembrane region" description="Helical" evidence="1">
    <location>
        <begin position="7"/>
        <end position="24"/>
    </location>
</feature>
<keyword evidence="1" id="KW-0472">Membrane</keyword>
<evidence type="ECO:0000313" key="3">
    <source>
        <dbReference type="Proteomes" id="UP000286598"/>
    </source>
</evidence>
<feature type="non-terminal residue" evidence="2">
    <location>
        <position position="136"/>
    </location>
</feature>
<reference evidence="2 3" key="1">
    <citation type="submission" date="2018-08" db="EMBL/GenBank/DDBJ databases">
        <title>A genome reference for cultivated species of the human gut microbiota.</title>
        <authorList>
            <person name="Zou Y."/>
            <person name="Xue W."/>
            <person name="Luo G."/>
        </authorList>
    </citation>
    <scope>NUCLEOTIDE SEQUENCE [LARGE SCALE GENOMIC DNA]</scope>
    <source>
        <strain evidence="2 3">AF42-9</strain>
    </source>
</reference>
<keyword evidence="1" id="KW-0812">Transmembrane</keyword>
<protein>
    <submittedName>
        <fullName evidence="2">Uncharacterized protein</fullName>
    </submittedName>
</protein>
<dbReference type="EMBL" id="QRNO01000035">
    <property type="protein sequence ID" value="RHK50038.1"/>
    <property type="molecule type" value="Genomic_DNA"/>
</dbReference>
<gene>
    <name evidence="2" type="ORF">DW060_07835</name>
</gene>
<dbReference type="Proteomes" id="UP000286598">
    <property type="component" value="Unassembled WGS sequence"/>
</dbReference>
<sequence>MFRSFHLIGYFLNVDIYIGIRLYPTIESVAALVYVTDRFSIKKYFGTDVYCSVFAIAVHVLVIRCRSHQFCLVQSVVEVYDCLFLNKVDTLKSTIMKKKEEQLQISLDRVKLQKHVYELCRVQKLTINEVRKKTGL</sequence>
<proteinExistence type="predicted"/>
<feature type="transmembrane region" description="Helical" evidence="1">
    <location>
        <begin position="44"/>
        <end position="63"/>
    </location>
</feature>
<accession>A0A415GKY5</accession>
<evidence type="ECO:0000313" key="2">
    <source>
        <dbReference type="EMBL" id="RHK50038.1"/>
    </source>
</evidence>
<organism evidence="2 3">
    <name type="scientific">Leyella stercorea</name>
    <dbReference type="NCBI Taxonomy" id="363265"/>
    <lineage>
        <taxon>Bacteria</taxon>
        <taxon>Pseudomonadati</taxon>
        <taxon>Bacteroidota</taxon>
        <taxon>Bacteroidia</taxon>
        <taxon>Bacteroidales</taxon>
        <taxon>Prevotellaceae</taxon>
        <taxon>Leyella</taxon>
    </lineage>
</organism>
<evidence type="ECO:0000256" key="1">
    <source>
        <dbReference type="SAM" id="Phobius"/>
    </source>
</evidence>
<keyword evidence="1" id="KW-1133">Transmembrane helix</keyword>
<comment type="caution">
    <text evidence="2">The sequence shown here is derived from an EMBL/GenBank/DDBJ whole genome shotgun (WGS) entry which is preliminary data.</text>
</comment>
<dbReference type="AlphaFoldDB" id="A0A415GKY5"/>
<name>A0A415GKY5_9BACT</name>